<dbReference type="Gene3D" id="3.40.50.150">
    <property type="entry name" value="Vaccinia Virus protein VP39"/>
    <property type="match status" value="1"/>
</dbReference>
<evidence type="ECO:0000313" key="5">
    <source>
        <dbReference type="Proteomes" id="UP000465302"/>
    </source>
</evidence>
<dbReference type="EMBL" id="BLKS01000001">
    <property type="protein sequence ID" value="GFG53147.1"/>
    <property type="molecule type" value="Genomic_DNA"/>
</dbReference>
<comment type="caution">
    <text evidence="3">The sequence shown here is derived from an EMBL/GenBank/DDBJ whole genome shotgun (WGS) entry which is preliminary data.</text>
</comment>
<protein>
    <submittedName>
        <fullName evidence="3">Transposase</fullName>
    </submittedName>
</protein>
<reference evidence="2 5" key="2">
    <citation type="journal article" date="2019" name="Emerg. Microbes Infect.">
        <title>Comprehensive subspecies identification of 175 nontuberculous mycobacteria species based on 7547 genomic profiles.</title>
        <authorList>
            <person name="Matsumoto Y."/>
            <person name="Kinjo T."/>
            <person name="Motooka D."/>
            <person name="Nabeya D."/>
            <person name="Jung N."/>
            <person name="Uechi K."/>
            <person name="Horii T."/>
            <person name="Iida T."/>
            <person name="Fujita J."/>
            <person name="Nakamura S."/>
        </authorList>
    </citation>
    <scope>NUCLEOTIDE SEQUENCE [LARGE SCALE GENOMIC DNA]</scope>
    <source>
        <strain evidence="2 5">JCM 6377</strain>
    </source>
</reference>
<dbReference type="InterPro" id="IPR041698">
    <property type="entry name" value="Methyltransf_25"/>
</dbReference>
<feature type="domain" description="Methyltransferase" evidence="1">
    <location>
        <begin position="45"/>
        <end position="139"/>
    </location>
</feature>
<proteinExistence type="predicted"/>
<organism evidence="3 4">
    <name type="scientific">Mycolicibacterium agri</name>
    <name type="common">Mycobacterium agri</name>
    <dbReference type="NCBI Taxonomy" id="36811"/>
    <lineage>
        <taxon>Bacteria</taxon>
        <taxon>Bacillati</taxon>
        <taxon>Actinomycetota</taxon>
        <taxon>Actinomycetes</taxon>
        <taxon>Mycobacteriales</taxon>
        <taxon>Mycobacteriaceae</taxon>
        <taxon>Mycolicibacterium</taxon>
    </lineage>
</organism>
<dbReference type="PANTHER" id="PTHR43591:SF24">
    <property type="entry name" value="2-METHOXY-6-POLYPRENYL-1,4-BENZOQUINOL METHYLASE, MITOCHONDRIAL"/>
    <property type="match status" value="1"/>
</dbReference>
<gene>
    <name evidence="3" type="ORF">CQY20_26370</name>
    <name evidence="2" type="ORF">MAGR_45880</name>
</gene>
<evidence type="ECO:0000259" key="1">
    <source>
        <dbReference type="Pfam" id="PF13649"/>
    </source>
</evidence>
<reference evidence="3 4" key="1">
    <citation type="submission" date="2017-10" db="EMBL/GenBank/DDBJ databases">
        <title>The new phylogeny of genus Mycobacterium.</title>
        <authorList>
            <person name="Tortoli E."/>
            <person name="Trovato A."/>
            <person name="Cirillo D.M."/>
        </authorList>
    </citation>
    <scope>NUCLEOTIDE SEQUENCE [LARGE SCALE GENOMIC DNA]</scope>
    <source>
        <strain evidence="3 4">CCUG37673</strain>
    </source>
</reference>
<dbReference type="Pfam" id="PF13649">
    <property type="entry name" value="Methyltransf_25"/>
    <property type="match status" value="1"/>
</dbReference>
<evidence type="ECO:0000313" key="4">
    <source>
        <dbReference type="Proteomes" id="UP000220914"/>
    </source>
</evidence>
<sequence>MSTVTYRHFTGHAAENYQRDFVPLIATPVSESLLRIVDLQPGERVVDVACGTGHVTRAAAEAVGDTGSVIGIDIAPDMIDVATSVPAKGPRIDWQLCDAAALPLPDASVDVALCQMGLMFMPDRVAAIAEMRRVLAPTGRLAINTPGRISPFFEALETALVDHISADLGGFVSAVFSMHDPYDVVTLLTQAGLRDAESTVVTVRLTLPAPADFLWRYIALTPMAALIDRAPEQAKSAMERQFSNRTGRYVVDGAALVDLPMVVSTARP</sequence>
<name>A0A2A7MR44_MYCAG</name>
<keyword evidence="4" id="KW-1185">Reference proteome</keyword>
<dbReference type="GO" id="GO:0008168">
    <property type="term" value="F:methyltransferase activity"/>
    <property type="evidence" value="ECO:0007669"/>
    <property type="project" value="TreeGrafter"/>
</dbReference>
<dbReference type="OrthoDB" id="65624at2"/>
<dbReference type="InterPro" id="IPR029063">
    <property type="entry name" value="SAM-dependent_MTases_sf"/>
</dbReference>
<dbReference type="RefSeq" id="WP_097943095.1">
    <property type="nucleotide sequence ID" value="NZ_BLKS01000001.1"/>
</dbReference>
<dbReference type="EMBL" id="PDCP01000070">
    <property type="protein sequence ID" value="PEG34282.1"/>
    <property type="molecule type" value="Genomic_DNA"/>
</dbReference>
<dbReference type="Proteomes" id="UP000465302">
    <property type="component" value="Unassembled WGS sequence"/>
</dbReference>
<evidence type="ECO:0000313" key="2">
    <source>
        <dbReference type="EMBL" id="GFG53147.1"/>
    </source>
</evidence>
<accession>A0A2A7MR44</accession>
<dbReference type="SUPFAM" id="SSF53335">
    <property type="entry name" value="S-adenosyl-L-methionine-dependent methyltransferases"/>
    <property type="match status" value="1"/>
</dbReference>
<reference evidence="2" key="3">
    <citation type="submission" date="2020-02" db="EMBL/GenBank/DDBJ databases">
        <authorList>
            <person name="Matsumoto Y."/>
            <person name="Motooka D."/>
            <person name="Nakamura S."/>
        </authorList>
    </citation>
    <scope>NUCLEOTIDE SEQUENCE</scope>
    <source>
        <strain evidence="2">JCM 6377</strain>
    </source>
</reference>
<evidence type="ECO:0000313" key="3">
    <source>
        <dbReference type="EMBL" id="PEG34282.1"/>
    </source>
</evidence>
<dbReference type="PANTHER" id="PTHR43591">
    <property type="entry name" value="METHYLTRANSFERASE"/>
    <property type="match status" value="1"/>
</dbReference>
<dbReference type="CDD" id="cd02440">
    <property type="entry name" value="AdoMet_MTases"/>
    <property type="match status" value="1"/>
</dbReference>
<dbReference type="Proteomes" id="UP000220914">
    <property type="component" value="Unassembled WGS sequence"/>
</dbReference>
<dbReference type="AlphaFoldDB" id="A0A2A7MR44"/>